<proteinExistence type="predicted"/>
<gene>
    <name evidence="2" type="ORF">BD94_1837</name>
</gene>
<name>A0A077EDP3_9FLAO</name>
<evidence type="ECO:0000259" key="1">
    <source>
        <dbReference type="PROSITE" id="PS50042"/>
    </source>
</evidence>
<dbReference type="InterPro" id="IPR018490">
    <property type="entry name" value="cNMP-bd_dom_sf"/>
</dbReference>
<feature type="domain" description="Cyclic nucleotide-binding" evidence="1">
    <location>
        <begin position="8"/>
        <end position="111"/>
    </location>
</feature>
<accession>A0A077EDP3</accession>
<dbReference type="AlphaFoldDB" id="A0A077EDP3"/>
<evidence type="ECO:0000313" key="2">
    <source>
        <dbReference type="EMBL" id="AIL45612.1"/>
    </source>
</evidence>
<dbReference type="HOGENOM" id="CLU_075053_9_0_10"/>
<dbReference type="eggNOG" id="COG0664">
    <property type="taxonomic scope" value="Bacteria"/>
</dbReference>
<dbReference type="SUPFAM" id="SSF51206">
    <property type="entry name" value="cAMP-binding domain-like"/>
    <property type="match status" value="1"/>
</dbReference>
<dbReference type="KEGG" id="eao:BD94_1837"/>
<reference evidence="2 3" key="1">
    <citation type="journal article" date="2013" name="Lancet">
        <title>First case of E anophelis outbreak in an intensive-care unit.</title>
        <authorList>
            <person name="Teo J."/>
            <person name="Tan S.Y."/>
            <person name="Tay M."/>
            <person name="Ding Y."/>
            <person name="Kjelleberg S."/>
            <person name="Givskov M."/>
            <person name="Lin R.T."/>
            <person name="Yang L."/>
        </authorList>
    </citation>
    <scope>NUCLEOTIDE SEQUENCE [LARGE SCALE GENOMIC DNA]</scope>
    <source>
        <strain evidence="2 3">NUHP1</strain>
    </source>
</reference>
<dbReference type="Gene3D" id="2.60.120.10">
    <property type="entry name" value="Jelly Rolls"/>
    <property type="match status" value="1"/>
</dbReference>
<dbReference type="InterPro" id="IPR014710">
    <property type="entry name" value="RmlC-like_jellyroll"/>
</dbReference>
<dbReference type="PROSITE" id="PS50042">
    <property type="entry name" value="CNMP_BINDING_3"/>
    <property type="match status" value="1"/>
</dbReference>
<dbReference type="CDD" id="cd00038">
    <property type="entry name" value="CAP_ED"/>
    <property type="match status" value="1"/>
</dbReference>
<dbReference type="STRING" id="1338011.BD94_1837"/>
<sequence>MITAYFNSFGIFSAEEIASTVQLFESRLLNKGDFFVREHEKNSEVAFIQSGIFRSFYTSADGNDTTYCFRFPQDMLAAYSSFITGNPSTESMQAITPANLLVIQKSTIDELEAQNPKWTMFLKLIAEQQYLELENRVFQLQKETALYRYTSLLNSHPELIREIPLQYLASYLGITQRHLSRIRKQISF</sequence>
<evidence type="ECO:0000313" key="3">
    <source>
        <dbReference type="Proteomes" id="UP000028933"/>
    </source>
</evidence>
<dbReference type="Pfam" id="PF00027">
    <property type="entry name" value="cNMP_binding"/>
    <property type="match status" value="1"/>
</dbReference>
<dbReference type="InterPro" id="IPR000595">
    <property type="entry name" value="cNMP-bd_dom"/>
</dbReference>
<dbReference type="Proteomes" id="UP000028933">
    <property type="component" value="Chromosome"/>
</dbReference>
<dbReference type="RefSeq" id="WP_024564485.1">
    <property type="nucleotide sequence ID" value="NZ_CP007547.1"/>
</dbReference>
<protein>
    <submittedName>
        <fullName evidence="2">cAMP-binding protein</fullName>
    </submittedName>
</protein>
<dbReference type="EMBL" id="CP007547">
    <property type="protein sequence ID" value="AIL45612.1"/>
    <property type="molecule type" value="Genomic_DNA"/>
</dbReference>
<organism evidence="2 3">
    <name type="scientific">Elizabethkingia anophelis NUHP1</name>
    <dbReference type="NCBI Taxonomy" id="1338011"/>
    <lineage>
        <taxon>Bacteria</taxon>
        <taxon>Pseudomonadati</taxon>
        <taxon>Bacteroidota</taxon>
        <taxon>Flavobacteriia</taxon>
        <taxon>Flavobacteriales</taxon>
        <taxon>Weeksellaceae</taxon>
        <taxon>Elizabethkingia</taxon>
    </lineage>
</organism>